<gene>
    <name evidence="5" type="primary">LOC127142673</name>
</gene>
<reference evidence="5" key="1">
    <citation type="submission" date="2025-08" db="UniProtKB">
        <authorList>
            <consortium name="RefSeq"/>
        </authorList>
    </citation>
    <scope>IDENTIFICATION</scope>
    <source>
        <tissue evidence="5">Brain</tissue>
    </source>
</reference>
<protein>
    <submittedName>
        <fullName evidence="5">Uncharacterized protein LOC127142673</fullName>
    </submittedName>
</protein>
<name>A0AAJ8BA44_LATCA</name>
<sequence>MAISKNGLTIFALLVTLVILKTGNIFEFSCLVSLEHDKEEHFLPHTRQRRNVLTDQWNYMIDVVVNASDVEAFEQIRSSLNGTALPIQLDNNTEISDISITTVCSSTDTGFQCRCEERFAWPYSTCITYGACDSISSGICKCINGIPAGGQSCQPISALLAQVEYEVDVELNVTDVGTVDYLRSLLNNGSFSLTLEPVVNVTYIDITTVCYTNGSNFQCRCEDPYIWSYQNCIAYGACDEITDGTCTCINSIPSNGQYCQPRTEVVQLHEYMLEVEISIGDIAVVEQLRDTLENIDFPVRLSSTINITQITLIFTVPPIIYEYEIFIEVNTTDADHLRNTLENITFPLQISEQVNISDADITTDLTLCPLTTTAPSTGNAEQMPSDDTNKNVYL</sequence>
<feature type="compositionally biased region" description="Polar residues" evidence="1">
    <location>
        <begin position="374"/>
        <end position="386"/>
    </location>
</feature>
<dbReference type="PANTHER" id="PTHR45813">
    <property type="entry name" value="IG-LIKE DOMAIN-CONTAINING PROTEIN"/>
    <property type="match status" value="1"/>
</dbReference>
<dbReference type="AlphaFoldDB" id="A0AAJ8BA44"/>
<feature type="domain" description="ADGRF3/5-like N-terminal" evidence="3">
    <location>
        <begin position="207"/>
        <end position="262"/>
    </location>
</feature>
<dbReference type="RefSeq" id="XP_050928043.1">
    <property type="nucleotide sequence ID" value="XM_051072086.1"/>
</dbReference>
<dbReference type="KEGG" id="lcf:127142673"/>
<keyword evidence="2" id="KW-0732">Signal</keyword>
<organism evidence="4 5">
    <name type="scientific">Lates calcarifer</name>
    <name type="common">Barramundi</name>
    <name type="synonym">Holocentrus calcarifer</name>
    <dbReference type="NCBI Taxonomy" id="8187"/>
    <lineage>
        <taxon>Eukaryota</taxon>
        <taxon>Metazoa</taxon>
        <taxon>Chordata</taxon>
        <taxon>Craniata</taxon>
        <taxon>Vertebrata</taxon>
        <taxon>Euteleostomi</taxon>
        <taxon>Actinopterygii</taxon>
        <taxon>Neopterygii</taxon>
        <taxon>Teleostei</taxon>
        <taxon>Neoteleostei</taxon>
        <taxon>Acanthomorphata</taxon>
        <taxon>Carangaria</taxon>
        <taxon>Carangaria incertae sedis</taxon>
        <taxon>Centropomidae</taxon>
        <taxon>Lates</taxon>
    </lineage>
</organism>
<dbReference type="InterPro" id="IPR051587">
    <property type="entry name" value="Adhesion_GPCR"/>
</dbReference>
<dbReference type="GO" id="GO:0007189">
    <property type="term" value="P:adenylate cyclase-activating G protein-coupled receptor signaling pathway"/>
    <property type="evidence" value="ECO:0007669"/>
    <property type="project" value="TreeGrafter"/>
</dbReference>
<evidence type="ECO:0000256" key="1">
    <source>
        <dbReference type="SAM" id="MobiDB-lite"/>
    </source>
</evidence>
<feature type="chain" id="PRO_5042564995" evidence="2">
    <location>
        <begin position="26"/>
        <end position="394"/>
    </location>
</feature>
<dbReference type="GO" id="GO:0004930">
    <property type="term" value="F:G protein-coupled receptor activity"/>
    <property type="evidence" value="ECO:0007669"/>
    <property type="project" value="TreeGrafter"/>
</dbReference>
<feature type="region of interest" description="Disordered" evidence="1">
    <location>
        <begin position="373"/>
        <end position="394"/>
    </location>
</feature>
<evidence type="ECO:0000313" key="4">
    <source>
        <dbReference type="Proteomes" id="UP000694890"/>
    </source>
</evidence>
<feature type="signal peptide" evidence="2">
    <location>
        <begin position="1"/>
        <end position="25"/>
    </location>
</feature>
<accession>A0AAJ8BA44</accession>
<dbReference type="GeneID" id="127142673"/>
<evidence type="ECO:0000256" key="2">
    <source>
        <dbReference type="SAM" id="SignalP"/>
    </source>
</evidence>
<dbReference type="InterPro" id="IPR057400">
    <property type="entry name" value="ADGRF3/5_N"/>
</dbReference>
<dbReference type="PANTHER" id="PTHR45813:SF4">
    <property type="entry name" value="ADHESION G PROTEIN-COUPLED RECEPTOR F5"/>
    <property type="match status" value="1"/>
</dbReference>
<evidence type="ECO:0000313" key="5">
    <source>
        <dbReference type="RefSeq" id="XP_050928043.1"/>
    </source>
</evidence>
<feature type="domain" description="ADGRF3/5-like N-terminal" evidence="3">
    <location>
        <begin position="101"/>
        <end position="156"/>
    </location>
</feature>
<dbReference type="Proteomes" id="UP000694890">
    <property type="component" value="Linkage group LG7_1"/>
</dbReference>
<evidence type="ECO:0000259" key="3">
    <source>
        <dbReference type="Pfam" id="PF25387"/>
    </source>
</evidence>
<proteinExistence type="predicted"/>
<dbReference type="Pfam" id="PF25387">
    <property type="entry name" value="ADGRF3_N"/>
    <property type="match status" value="2"/>
</dbReference>